<reference evidence="2" key="1">
    <citation type="journal article" date="2014" name="Front. Microbiol.">
        <title>High frequency of phylogenetically diverse reductive dehalogenase-homologous genes in deep subseafloor sedimentary metagenomes.</title>
        <authorList>
            <person name="Kawai M."/>
            <person name="Futagami T."/>
            <person name="Toyoda A."/>
            <person name="Takaki Y."/>
            <person name="Nishi S."/>
            <person name="Hori S."/>
            <person name="Arai W."/>
            <person name="Tsubouchi T."/>
            <person name="Morono Y."/>
            <person name="Uchiyama I."/>
            <person name="Ito T."/>
            <person name="Fujiyama A."/>
            <person name="Inagaki F."/>
            <person name="Takami H."/>
        </authorList>
    </citation>
    <scope>NUCLEOTIDE SEQUENCE</scope>
    <source>
        <strain evidence="2">Expedition CK06-06</strain>
    </source>
</reference>
<organism evidence="2">
    <name type="scientific">marine sediment metagenome</name>
    <dbReference type="NCBI Taxonomy" id="412755"/>
    <lineage>
        <taxon>unclassified sequences</taxon>
        <taxon>metagenomes</taxon>
        <taxon>ecological metagenomes</taxon>
    </lineage>
</organism>
<comment type="caution">
    <text evidence="2">The sequence shown here is derived from an EMBL/GenBank/DDBJ whole genome shotgun (WGS) entry which is preliminary data.</text>
</comment>
<dbReference type="AlphaFoldDB" id="X1C0A1"/>
<accession>X1C0A1</accession>
<sequence>TLNLIIKNDTKDLKAKDKKIKELEDNMNFNSRQIDDMIRKHTKRIRQLQDKIKEMKSDINWYEGFIEKEKLEEKYQKYIDKIIEEK</sequence>
<dbReference type="EMBL" id="BART01020215">
    <property type="protein sequence ID" value="GAH01491.1"/>
    <property type="molecule type" value="Genomic_DNA"/>
</dbReference>
<keyword evidence="1" id="KW-0175">Coiled coil</keyword>
<proteinExistence type="predicted"/>
<name>X1C0A1_9ZZZZ</name>
<evidence type="ECO:0000313" key="2">
    <source>
        <dbReference type="EMBL" id="GAH01491.1"/>
    </source>
</evidence>
<protein>
    <submittedName>
        <fullName evidence="2">Uncharacterized protein</fullName>
    </submittedName>
</protein>
<gene>
    <name evidence="2" type="ORF">S01H4_37596</name>
</gene>
<feature type="non-terminal residue" evidence="2">
    <location>
        <position position="1"/>
    </location>
</feature>
<evidence type="ECO:0000256" key="1">
    <source>
        <dbReference type="SAM" id="Coils"/>
    </source>
</evidence>
<feature type="coiled-coil region" evidence="1">
    <location>
        <begin position="6"/>
        <end position="58"/>
    </location>
</feature>